<name>A0ABQ6EUN8_9VIBR</name>
<dbReference type="Proteomes" id="UP001157138">
    <property type="component" value="Unassembled WGS sequence"/>
</dbReference>
<keyword evidence="1" id="KW-0233">DNA recombination</keyword>
<evidence type="ECO:0000313" key="2">
    <source>
        <dbReference type="EMBL" id="GLT16235.1"/>
    </source>
</evidence>
<dbReference type="InterPro" id="IPR013762">
    <property type="entry name" value="Integrase-like_cat_sf"/>
</dbReference>
<dbReference type="InterPro" id="IPR011010">
    <property type="entry name" value="DNA_brk_join_enz"/>
</dbReference>
<protein>
    <submittedName>
        <fullName evidence="2">Integrase</fullName>
    </submittedName>
</protein>
<dbReference type="RefSeq" id="WP_284190180.1">
    <property type="nucleotide sequence ID" value="NZ_BSPW01000001.1"/>
</dbReference>
<organism evidence="2 3">
    <name type="scientific">Vibrio zhanjiangensis</name>
    <dbReference type="NCBI Taxonomy" id="1046128"/>
    <lineage>
        <taxon>Bacteria</taxon>
        <taxon>Pseudomonadati</taxon>
        <taxon>Pseudomonadota</taxon>
        <taxon>Gammaproteobacteria</taxon>
        <taxon>Vibrionales</taxon>
        <taxon>Vibrionaceae</taxon>
        <taxon>Vibrio</taxon>
    </lineage>
</organism>
<dbReference type="EMBL" id="BSPW01000001">
    <property type="protein sequence ID" value="GLT16235.1"/>
    <property type="molecule type" value="Genomic_DNA"/>
</dbReference>
<evidence type="ECO:0000256" key="1">
    <source>
        <dbReference type="ARBA" id="ARBA00023172"/>
    </source>
</evidence>
<accession>A0ABQ6EUN8</accession>
<evidence type="ECO:0000313" key="3">
    <source>
        <dbReference type="Proteomes" id="UP001157138"/>
    </source>
</evidence>
<keyword evidence="3" id="KW-1185">Reference proteome</keyword>
<reference evidence="3" key="1">
    <citation type="journal article" date="2019" name="Int. J. Syst. Evol. Microbiol.">
        <title>The Global Catalogue of Microorganisms (GCM) 10K type strain sequencing project: providing services to taxonomists for standard genome sequencing and annotation.</title>
        <authorList>
            <consortium name="The Broad Institute Genomics Platform"/>
            <consortium name="The Broad Institute Genome Sequencing Center for Infectious Disease"/>
            <person name="Wu L."/>
            <person name="Ma J."/>
        </authorList>
    </citation>
    <scope>NUCLEOTIDE SEQUENCE [LARGE SCALE GENOMIC DNA]</scope>
    <source>
        <strain evidence="3">NBRC 108723</strain>
    </source>
</reference>
<gene>
    <name evidence="2" type="ORF">GCM10007938_00110</name>
</gene>
<dbReference type="SUPFAM" id="SSF56349">
    <property type="entry name" value="DNA breaking-rejoining enzymes"/>
    <property type="match status" value="1"/>
</dbReference>
<comment type="caution">
    <text evidence="2">The sequence shown here is derived from an EMBL/GenBank/DDBJ whole genome shotgun (WGS) entry which is preliminary data.</text>
</comment>
<proteinExistence type="predicted"/>
<dbReference type="Gene3D" id="1.10.443.10">
    <property type="entry name" value="Intergrase catalytic core"/>
    <property type="match status" value="1"/>
</dbReference>
<sequence>MSAKIYRANFECFVKYNKASFPDAFEINGRIQVPSDKFVVSRNKQGIPISRYGDDVWDFRFYRLAGDSGSARINFEFAQKSYRNEAKWLAFLLIYCAESSVNYGISIATIMNYMKSVRRLIGYASSQSRSIATLLSEKKHLDEFISTLETRTLLTGFSSLVGHLAHIPSDISGYKISSLYSSFLAREKSKELPVDFQHPVIPPRLLSSLISDLEMFLNEILASIDNLIGFTKNIIHDPLFARCDSKQRQLGVQRRGMAPFFYEASSIYGLGELLFKYSVSNIPGLSKFLTRIQHACRIYIHIYTGMRHSECLSLKNNALVIEKMMGRNVYKVFGDTSKFVGQKKRVAWVTSKEVVKAFEIAQKISILICSQCDILQDDAPLFISVSYLRFTGANIDLNAPLIIQKHANKDQEIFNFFPSEPYAIEDSDFEHLVAIDPFRTWHKEKAFQLGSVWRFTTHQLRRTLAFYVSQSANVSIPALKSQLKHISREMTLYYCNASACISEFDHDEHISHLMREIKPESDAHAYLAVVADRTEPLFGTYGRFVDRNVTERESEGLLLNDRKELVSRFKKGELAYKETPLGACMTTSPCDKKLLRLVSACISCDKAIIKTSKLERVIARQKVLVDELKSKDDSSIALRTELSELEDLESYQRRIALLKNKEV</sequence>